<evidence type="ECO:0000313" key="4">
    <source>
        <dbReference type="EMBL" id="MBD2610644.1"/>
    </source>
</evidence>
<reference evidence="4 5" key="1">
    <citation type="journal article" date="2020" name="ISME J.">
        <title>Comparative genomics reveals insights into cyanobacterial evolution and habitat adaptation.</title>
        <authorList>
            <person name="Chen M.Y."/>
            <person name="Teng W.K."/>
            <person name="Zhao L."/>
            <person name="Hu C.X."/>
            <person name="Zhou Y.K."/>
            <person name="Han B.P."/>
            <person name="Song L.R."/>
            <person name="Shu W.S."/>
        </authorList>
    </citation>
    <scope>NUCLEOTIDE SEQUENCE [LARGE SCALE GENOMIC DNA]</scope>
    <source>
        <strain evidence="4 5">FACHB-252</strain>
    </source>
</reference>
<dbReference type="SUPFAM" id="SSF53335">
    <property type="entry name" value="S-adenosyl-L-methionine-dependent methyltransferases"/>
    <property type="match status" value="1"/>
</dbReference>
<keyword evidence="5" id="KW-1185">Reference proteome</keyword>
<evidence type="ECO:0000313" key="5">
    <source>
        <dbReference type="Proteomes" id="UP000606396"/>
    </source>
</evidence>
<dbReference type="InterPro" id="IPR003788">
    <property type="entry name" value="NDUFAF7"/>
</dbReference>
<feature type="compositionally biased region" description="Pro residues" evidence="3">
    <location>
        <begin position="211"/>
        <end position="220"/>
    </location>
</feature>
<feature type="compositionally biased region" description="Basic and acidic residues" evidence="3">
    <location>
        <begin position="189"/>
        <end position="203"/>
    </location>
</feature>
<proteinExistence type="predicted"/>
<protein>
    <submittedName>
        <fullName evidence="4">Class I SAM-dependent methyltransferase</fullName>
    </submittedName>
</protein>
<dbReference type="InterPro" id="IPR029063">
    <property type="entry name" value="SAM-dependent_MTases_sf"/>
</dbReference>
<dbReference type="RefSeq" id="WP_190948576.1">
    <property type="nucleotide sequence ID" value="NZ_JACJTC010000003.1"/>
</dbReference>
<evidence type="ECO:0000256" key="3">
    <source>
        <dbReference type="SAM" id="MobiDB-lite"/>
    </source>
</evidence>
<feature type="compositionally biased region" description="Low complexity" evidence="3">
    <location>
        <begin position="221"/>
        <end position="233"/>
    </location>
</feature>
<dbReference type="Pfam" id="PF02636">
    <property type="entry name" value="Methyltransf_28"/>
    <property type="match status" value="1"/>
</dbReference>
<dbReference type="PANTHER" id="PTHR12049:SF7">
    <property type="entry name" value="PROTEIN ARGININE METHYLTRANSFERASE NDUFAF7, MITOCHONDRIAL"/>
    <property type="match status" value="1"/>
</dbReference>
<organism evidence="4 5">
    <name type="scientific">Nostoc punctiforme FACHB-252</name>
    <dbReference type="NCBI Taxonomy" id="1357509"/>
    <lineage>
        <taxon>Bacteria</taxon>
        <taxon>Bacillati</taxon>
        <taxon>Cyanobacteriota</taxon>
        <taxon>Cyanophyceae</taxon>
        <taxon>Nostocales</taxon>
        <taxon>Nostocaceae</taxon>
        <taxon>Nostoc</taxon>
    </lineage>
</organism>
<dbReference type="PANTHER" id="PTHR12049">
    <property type="entry name" value="PROTEIN ARGININE METHYLTRANSFERASE NDUFAF7, MITOCHONDRIAL"/>
    <property type="match status" value="1"/>
</dbReference>
<name>A0ABR8H546_NOSPU</name>
<dbReference type="GO" id="GO:0008168">
    <property type="term" value="F:methyltransferase activity"/>
    <property type="evidence" value="ECO:0007669"/>
    <property type="project" value="UniProtKB-KW"/>
</dbReference>
<comment type="caution">
    <text evidence="4">The sequence shown here is derived from an EMBL/GenBank/DDBJ whole genome shotgun (WGS) entry which is preliminary data.</text>
</comment>
<evidence type="ECO:0000256" key="2">
    <source>
        <dbReference type="ARBA" id="ARBA00022679"/>
    </source>
</evidence>
<dbReference type="Proteomes" id="UP000606396">
    <property type="component" value="Unassembled WGS sequence"/>
</dbReference>
<dbReference type="Gene3D" id="3.40.50.12710">
    <property type="match status" value="1"/>
</dbReference>
<feature type="region of interest" description="Disordered" evidence="3">
    <location>
        <begin position="186"/>
        <end position="233"/>
    </location>
</feature>
<dbReference type="InterPro" id="IPR038375">
    <property type="entry name" value="NDUFAF7_sf"/>
</dbReference>
<dbReference type="GO" id="GO:0032259">
    <property type="term" value="P:methylation"/>
    <property type="evidence" value="ECO:0007669"/>
    <property type="project" value="UniProtKB-KW"/>
</dbReference>
<accession>A0ABR8H546</accession>
<gene>
    <name evidence="4" type="ORF">H6G94_05040</name>
</gene>
<dbReference type="EMBL" id="JACJTC010000003">
    <property type="protein sequence ID" value="MBD2610644.1"/>
    <property type="molecule type" value="Genomic_DNA"/>
</dbReference>
<keyword evidence="2" id="KW-0808">Transferase</keyword>
<keyword evidence="1 4" id="KW-0489">Methyltransferase</keyword>
<evidence type="ECO:0000256" key="1">
    <source>
        <dbReference type="ARBA" id="ARBA00022603"/>
    </source>
</evidence>
<sequence>MNSNSLLCAAIAHHITTSPQQRITFAEFMDMALYHPEHGYYSSDAVKIGFQGGDFFTSPNLSADFGELLAEQFLQMWEILGRPVTFSLVEMGAGQGLLALHILKYYQVQYPDFFTAIEYVIIEKSPTLRQQQQKRLQDLPVRWCNLEDIPSNAIVGCFFSNELVDAFPVHQFTLENGELREIYVTTQKDGTDAESGRHGDAVKEFSMSPRPHVPASPRPHVPASSVPASSSSSFIEVTGKPSTSQLAEYFNLVEIDLTLGAYPDGYRSEINLAALSWLSIVADRLQRGYVLTIDYGYPATRYYNPRRWQGTLQCYYQHRFHDNPYINVGQQDITAHVDFTALSRWGDRCGLENVGFIQQGLFLMALGLGERIAAISYQKQPLSQLLQRREALHQLLDPTGLGGFGVLIQGKNLGKTEISQPLKGLTVPE</sequence>